<evidence type="ECO:0000256" key="5">
    <source>
        <dbReference type="ARBA" id="ARBA00022932"/>
    </source>
</evidence>
<dbReference type="PANTHER" id="PTHR33568:SF3">
    <property type="entry name" value="DNA-DIRECTED DNA POLYMERASE"/>
    <property type="match status" value="1"/>
</dbReference>
<accession>A0A5B9RKH8</accession>
<gene>
    <name evidence="10" type="ORF">Schpa_000065</name>
</gene>
<feature type="domain" description="DNA-directed DNA polymerase family B mitochondria/virus" evidence="9">
    <location>
        <begin position="265"/>
        <end position="713"/>
    </location>
</feature>
<comment type="catalytic activity">
    <reaction evidence="7 8">
        <text>DNA(n) + a 2'-deoxyribonucleoside 5'-triphosphate = DNA(n+1) + diphosphate</text>
        <dbReference type="Rhea" id="RHEA:22508"/>
        <dbReference type="Rhea" id="RHEA-COMP:17339"/>
        <dbReference type="Rhea" id="RHEA-COMP:17340"/>
        <dbReference type="ChEBI" id="CHEBI:33019"/>
        <dbReference type="ChEBI" id="CHEBI:61560"/>
        <dbReference type="ChEBI" id="CHEBI:173112"/>
        <dbReference type="EC" id="2.7.7.7"/>
    </reaction>
</comment>
<keyword evidence="4 8" id="KW-0235">DNA replication</keyword>
<evidence type="ECO:0000256" key="6">
    <source>
        <dbReference type="ARBA" id="ARBA00023125"/>
    </source>
</evidence>
<evidence type="ECO:0000259" key="9">
    <source>
        <dbReference type="Pfam" id="PF03175"/>
    </source>
</evidence>
<dbReference type="PROSITE" id="PS00116">
    <property type="entry name" value="DNA_POLYMERASE_B"/>
    <property type="match status" value="1"/>
</dbReference>
<dbReference type="SMART" id="SM00486">
    <property type="entry name" value="POLBc"/>
    <property type="match status" value="1"/>
</dbReference>
<keyword evidence="3 8" id="KW-0548">Nucleotidyltransferase</keyword>
<evidence type="ECO:0000256" key="7">
    <source>
        <dbReference type="ARBA" id="ARBA00049244"/>
    </source>
</evidence>
<evidence type="ECO:0000256" key="4">
    <source>
        <dbReference type="ARBA" id="ARBA00022705"/>
    </source>
</evidence>
<keyword evidence="5 8" id="KW-0239">DNA-directed DNA polymerase</keyword>
<dbReference type="InterPro" id="IPR017964">
    <property type="entry name" value="DNA-dir_DNA_pol_B_CS"/>
</dbReference>
<evidence type="ECO:0000256" key="2">
    <source>
        <dbReference type="ARBA" id="ARBA00022679"/>
    </source>
</evidence>
<reference evidence="10" key="1">
    <citation type="journal article" date="2015" name="J. Biotechnol.">
        <title>Genome sequence of a white rot fungus Schizopora paradoxa KUC8140 for wood decay and mycoremediation.</title>
        <authorList>
            <person name="Min B."/>
            <person name="Park H."/>
            <person name="Jang Y."/>
            <person name="Kim J.J."/>
            <person name="Kim K.H."/>
            <person name="Pangilinan J."/>
            <person name="Lipzen A."/>
            <person name="Riley R."/>
            <person name="Grigoriev I.V."/>
            <person name="Spatafora J.W."/>
            <person name="Choi I.G."/>
        </authorList>
    </citation>
    <scope>NUCLEOTIDE SEQUENCE</scope>
    <source>
        <strain evidence="10">KUC8140</strain>
    </source>
</reference>
<dbReference type="AlphaFoldDB" id="A0A5B9RKH8"/>
<dbReference type="SUPFAM" id="SSF53098">
    <property type="entry name" value="Ribonuclease H-like"/>
    <property type="match status" value="1"/>
</dbReference>
<dbReference type="InterPro" id="IPR023211">
    <property type="entry name" value="DNA_pol_palm_dom_sf"/>
</dbReference>
<name>A0A5B9RKH8_9AGAM</name>
<dbReference type="InterPro" id="IPR043502">
    <property type="entry name" value="DNA/RNA_pol_sf"/>
</dbReference>
<dbReference type="InterPro" id="IPR004868">
    <property type="entry name" value="DNA-dir_DNA_pol_B_mt/vir"/>
</dbReference>
<dbReference type="PRINTS" id="PR00106">
    <property type="entry name" value="DNAPOLB"/>
</dbReference>
<geneLocation type="mitochondrion" evidence="10"/>
<comment type="similarity">
    <text evidence="1 8">Belongs to the DNA polymerase type-B family.</text>
</comment>
<dbReference type="Pfam" id="PF03175">
    <property type="entry name" value="DNA_pol_B_2"/>
    <property type="match status" value="1"/>
</dbReference>
<dbReference type="EMBL" id="MK623261">
    <property type="protein sequence ID" value="QEG57235.1"/>
    <property type="molecule type" value="Genomic_DNA"/>
</dbReference>
<dbReference type="PANTHER" id="PTHR33568">
    <property type="entry name" value="DNA POLYMERASE"/>
    <property type="match status" value="1"/>
</dbReference>
<dbReference type="GO" id="GO:0000166">
    <property type="term" value="F:nucleotide binding"/>
    <property type="evidence" value="ECO:0007669"/>
    <property type="project" value="InterPro"/>
</dbReference>
<dbReference type="InterPro" id="IPR012337">
    <property type="entry name" value="RNaseH-like_sf"/>
</dbReference>
<keyword evidence="10" id="KW-0496">Mitochondrion</keyword>
<reference evidence="10" key="2">
    <citation type="submission" date="2019-03" db="EMBL/GenBank/DDBJ databases">
        <title>Evidence of extensive intraspecific noncoding reshuffling in a 169kb mitochondrial genome of basidiomycete fungus.</title>
        <authorList>
            <person name="Lee H.-H."/>
            <person name="Ke H.-M."/>
            <person name="Lin C.-Y.I."/>
            <person name="Lee T.J."/>
            <person name="Chung C.-L."/>
            <person name="Tsai I.J."/>
        </authorList>
    </citation>
    <scope>NUCLEOTIDE SEQUENCE</scope>
    <source>
        <strain evidence="10">KUC8140</strain>
    </source>
</reference>
<dbReference type="Gene3D" id="3.90.1600.10">
    <property type="entry name" value="Palm domain of DNA polymerase"/>
    <property type="match status" value="2"/>
</dbReference>
<dbReference type="SUPFAM" id="SSF56672">
    <property type="entry name" value="DNA/RNA polymerases"/>
    <property type="match status" value="1"/>
</dbReference>
<dbReference type="Gene3D" id="3.30.420.10">
    <property type="entry name" value="Ribonuclease H-like superfamily/Ribonuclease H"/>
    <property type="match status" value="1"/>
</dbReference>
<keyword evidence="6 8" id="KW-0238">DNA-binding</keyword>
<evidence type="ECO:0000256" key="8">
    <source>
        <dbReference type="RuleBase" id="RU000442"/>
    </source>
</evidence>
<dbReference type="GO" id="GO:0003887">
    <property type="term" value="F:DNA-directed DNA polymerase activity"/>
    <property type="evidence" value="ECO:0007669"/>
    <property type="project" value="UniProtKB-KW"/>
</dbReference>
<dbReference type="InterPro" id="IPR006172">
    <property type="entry name" value="DNA-dir_DNA_pol_B"/>
</dbReference>
<protein>
    <recommendedName>
        <fullName evidence="8">DNA polymerase</fullName>
        <ecNumber evidence="8">2.7.7.7</ecNumber>
    </recommendedName>
</protein>
<sequence length="856" mass="100654">MSNKHTSIQNMILFKKYNIHPVLSLEQILFHFMNFIKEINSSDNPYIYLLIKLEGEDEDFNTIHYSLGRRIPINIHNNKDIQKVQDSIKKSVNELNDYYLSMTLKHIIFNYSILSEDNYLSLTQNLNKNEEVLNLKKESLLKKLSYPNLPVVFDQLNQNYKDKRLSTGLFKRTLTNGVQLFYKNNKIDLLLKEVSGLKYMNQSVRNTQLSNKIMTLDIETFLKENIHIPYCISTYYNDQYKTFLLNEDNNLYNSLFEYLFQSKFNQYIIYIHNSSAFDMVFLLKEMTSYHNVVKVNPIIKDNKFINLEVFYKINNKTYKISFRDSYLLLSSSLSKLSKAFNINNPKGIFPYSFVNSNNLHYDGIVPDYVYFDSEKVSLNEYLNYKQEFIDNNLTWNLLEQTTKYCELDCKALFEIITSFQQEIFELFSIDINKTPTLPSLAFKIFRTHYLMKNQIPLITGKLYKILTQAYYGGHVDMYIPSNVENNKQSLFDKVIQFFKRIYHYDINSLYPAGMKLMRFPVGKITHFIPRNNDSLSLISKDYKFGIFRVNVDCPKDLLHPILPIKINHNCVYPVGTWQGWYQSEELANAEKYGYKYEILEGYLFEGEYIFKDYIDKLYEIKVNSQPNTPHYVISKLLMNSLYGRFAMDPHLLNYKIVDTIDQNNPYEDVIKLKNKYLLSYYNEEQSYSMNINIAIGLSVTAYARIIMSIFKNNPKLTGLLYYTDTDSIFCDKELPLSFIGKALGKMKLEHTLNNFVALAPKVYGGIDLLGKSFTKVKGLKNTITFTQLSELLSKPKEDIKPFTQEKWYKDYIQGTIEVKQIPYILTPTQNKRILIYKDNKLIGTESIELKDGQRIN</sequence>
<evidence type="ECO:0000256" key="1">
    <source>
        <dbReference type="ARBA" id="ARBA00005755"/>
    </source>
</evidence>
<organism evidence="10">
    <name type="scientific">Schizopora paradoxa</name>
    <dbReference type="NCBI Taxonomy" id="27342"/>
    <lineage>
        <taxon>Eukaryota</taxon>
        <taxon>Fungi</taxon>
        <taxon>Dikarya</taxon>
        <taxon>Basidiomycota</taxon>
        <taxon>Agaricomycotina</taxon>
        <taxon>Agaricomycetes</taxon>
        <taxon>Hymenochaetales</taxon>
        <taxon>Schizoporaceae</taxon>
        <taxon>Schizopora</taxon>
    </lineage>
</organism>
<keyword evidence="2 8" id="KW-0808">Transferase</keyword>
<proteinExistence type="inferred from homology"/>
<dbReference type="GO" id="GO:0006260">
    <property type="term" value="P:DNA replication"/>
    <property type="evidence" value="ECO:0007669"/>
    <property type="project" value="UniProtKB-KW"/>
</dbReference>
<dbReference type="GO" id="GO:0003677">
    <property type="term" value="F:DNA binding"/>
    <property type="evidence" value="ECO:0007669"/>
    <property type="project" value="UniProtKB-KW"/>
</dbReference>
<evidence type="ECO:0000256" key="3">
    <source>
        <dbReference type="ARBA" id="ARBA00022695"/>
    </source>
</evidence>
<evidence type="ECO:0000313" key="10">
    <source>
        <dbReference type="EMBL" id="QEG57235.1"/>
    </source>
</evidence>
<dbReference type="EC" id="2.7.7.7" evidence="8"/>
<dbReference type="InterPro" id="IPR036397">
    <property type="entry name" value="RNaseH_sf"/>
</dbReference>